<organism evidence="1 2">
    <name type="scientific">Stylosanthes scabra</name>
    <dbReference type="NCBI Taxonomy" id="79078"/>
    <lineage>
        <taxon>Eukaryota</taxon>
        <taxon>Viridiplantae</taxon>
        <taxon>Streptophyta</taxon>
        <taxon>Embryophyta</taxon>
        <taxon>Tracheophyta</taxon>
        <taxon>Spermatophyta</taxon>
        <taxon>Magnoliopsida</taxon>
        <taxon>eudicotyledons</taxon>
        <taxon>Gunneridae</taxon>
        <taxon>Pentapetalae</taxon>
        <taxon>rosids</taxon>
        <taxon>fabids</taxon>
        <taxon>Fabales</taxon>
        <taxon>Fabaceae</taxon>
        <taxon>Papilionoideae</taxon>
        <taxon>50 kb inversion clade</taxon>
        <taxon>dalbergioids sensu lato</taxon>
        <taxon>Dalbergieae</taxon>
        <taxon>Pterocarpus clade</taxon>
        <taxon>Stylosanthes</taxon>
    </lineage>
</organism>
<gene>
    <name evidence="1" type="ORF">PIB30_000367</name>
</gene>
<dbReference type="EMBL" id="JASCZI010120830">
    <property type="protein sequence ID" value="MED6154865.1"/>
    <property type="molecule type" value="Genomic_DNA"/>
</dbReference>
<reference evidence="1 2" key="1">
    <citation type="journal article" date="2023" name="Plants (Basel)">
        <title>Bridging the Gap: Combining Genomics and Transcriptomics Approaches to Understand Stylosanthes scabra, an Orphan Legume from the Brazilian Caatinga.</title>
        <authorList>
            <person name="Ferreira-Neto J.R.C."/>
            <person name="da Silva M.D."/>
            <person name="Binneck E."/>
            <person name="de Melo N.F."/>
            <person name="da Silva R.H."/>
            <person name="de Melo A.L.T.M."/>
            <person name="Pandolfi V."/>
            <person name="Bustamante F.O."/>
            <person name="Brasileiro-Vidal A.C."/>
            <person name="Benko-Iseppon A.M."/>
        </authorList>
    </citation>
    <scope>NUCLEOTIDE SEQUENCE [LARGE SCALE GENOMIC DNA]</scope>
    <source>
        <tissue evidence="1">Leaves</tissue>
    </source>
</reference>
<evidence type="ECO:0000313" key="1">
    <source>
        <dbReference type="EMBL" id="MED6154865.1"/>
    </source>
</evidence>
<protein>
    <submittedName>
        <fullName evidence="1">Uncharacterized protein</fullName>
    </submittedName>
</protein>
<name>A0ABU6U345_9FABA</name>
<comment type="caution">
    <text evidence="1">The sequence shown here is derived from an EMBL/GenBank/DDBJ whole genome shotgun (WGS) entry which is preliminary data.</text>
</comment>
<keyword evidence="2" id="KW-1185">Reference proteome</keyword>
<sequence length="142" mass="15655">MVTCSECCPTWTCWRSPSGFGLSWTFFSGGSRSTKKHHLAPSGFSNFGSCSLEMCKVMLWHFSASYLSPRSAPTFPSSVMNFIVRMEVATIAPIRLRAELWLTTSHLTFVLRLFDGSPTVAHNVTKPSGVTLSPEKPTNSSE</sequence>
<evidence type="ECO:0000313" key="2">
    <source>
        <dbReference type="Proteomes" id="UP001341840"/>
    </source>
</evidence>
<dbReference type="Proteomes" id="UP001341840">
    <property type="component" value="Unassembled WGS sequence"/>
</dbReference>
<proteinExistence type="predicted"/>
<accession>A0ABU6U345</accession>